<dbReference type="InterPro" id="IPR054505">
    <property type="entry name" value="Myb_DNA-bind_8"/>
</dbReference>
<protein>
    <recommendedName>
        <fullName evidence="2">Myb-like DNA-binding domain-containing protein</fullName>
    </recommendedName>
</protein>
<accession>A0A167YBA3</accession>
<sequence length="108" mass="11717">MPPNRVTKAKVTKNTAAKSTTKPAKLAQGTSRDLLLEERLEFLLTCIKVTGMKIDFGAVAQHYGITTNAATKRFRRAKDCAAKPVRAGEAAQGSDQDPDTEPTEDQEV</sequence>
<reference evidence="3" key="1">
    <citation type="journal article" date="2014" name="Genome Announc.">
        <title>Complete sequencing and chromosome-scale genome assembly of the industrial progenitor strain P2niaD18 from the penicillin producer Penicillium chrysogenum.</title>
        <authorList>
            <person name="Specht T."/>
            <person name="Dahlmann T.A."/>
            <person name="Zadra I."/>
            <person name="Kurnsteiner H."/>
            <person name="Kuck U."/>
        </authorList>
    </citation>
    <scope>NUCLEOTIDE SEQUENCE [LARGE SCALE GENOMIC DNA]</scope>
    <source>
        <strain evidence="3">P2niaD18</strain>
    </source>
</reference>
<evidence type="ECO:0000259" key="2">
    <source>
        <dbReference type="Pfam" id="PF22980"/>
    </source>
</evidence>
<dbReference type="EMBL" id="CM002798">
    <property type="protein sequence ID" value="KZN93794.1"/>
    <property type="molecule type" value="Genomic_DNA"/>
</dbReference>
<feature type="compositionally biased region" description="Acidic residues" evidence="1">
    <location>
        <begin position="96"/>
        <end position="108"/>
    </location>
</feature>
<feature type="region of interest" description="Disordered" evidence="1">
    <location>
        <begin position="1"/>
        <end position="29"/>
    </location>
</feature>
<feature type="region of interest" description="Disordered" evidence="1">
    <location>
        <begin position="81"/>
        <end position="108"/>
    </location>
</feature>
<dbReference type="PhylomeDB" id="A0A167YBA3"/>
<feature type="compositionally biased region" description="Low complexity" evidence="1">
    <location>
        <begin position="12"/>
        <end position="27"/>
    </location>
</feature>
<name>A0A167YBA3_PENCH</name>
<proteinExistence type="predicted"/>
<dbReference type="Proteomes" id="UP000076449">
    <property type="component" value="Chromosome I"/>
</dbReference>
<evidence type="ECO:0000313" key="3">
    <source>
        <dbReference type="EMBL" id="KZN93794.1"/>
    </source>
</evidence>
<dbReference type="AlphaFoldDB" id="A0A167YBA3"/>
<dbReference type="Pfam" id="PF22980">
    <property type="entry name" value="Myb_DNA-bind_8"/>
    <property type="match status" value="1"/>
</dbReference>
<feature type="domain" description="Myb-like DNA-binding" evidence="2">
    <location>
        <begin position="37"/>
        <end position="78"/>
    </location>
</feature>
<evidence type="ECO:0000256" key="1">
    <source>
        <dbReference type="SAM" id="MobiDB-lite"/>
    </source>
</evidence>
<organism evidence="3">
    <name type="scientific">Penicillium chrysogenum</name>
    <name type="common">Penicillium notatum</name>
    <dbReference type="NCBI Taxonomy" id="5076"/>
    <lineage>
        <taxon>Eukaryota</taxon>
        <taxon>Fungi</taxon>
        <taxon>Dikarya</taxon>
        <taxon>Ascomycota</taxon>
        <taxon>Pezizomycotina</taxon>
        <taxon>Eurotiomycetes</taxon>
        <taxon>Eurotiomycetidae</taxon>
        <taxon>Eurotiales</taxon>
        <taxon>Aspergillaceae</taxon>
        <taxon>Penicillium</taxon>
        <taxon>Penicillium chrysogenum species complex</taxon>
    </lineage>
</organism>
<gene>
    <name evidence="3" type="ORF">EN45_039800</name>
</gene>